<dbReference type="OrthoDB" id="6626266at2759"/>
<keyword evidence="1" id="KW-1185">Reference proteome</keyword>
<sequence>MKRFLNLESRLIKEPELYTTYRKFMSDYQALGHMRVAPELDKYIIPHHAVLKSDDDVSKLRVVFDASAATSSGKSLNDVLCTGPKLQADLRDILLRCRMHKYIFTADIVKMYRQILIRSEDRLYQHIFWRDSPDDEIQEFQLCTDTVCVAAETAVAKHSVRDTGPILKGKRVWMYE</sequence>
<name>A0A8B8FAA1_9HEMI</name>
<dbReference type="PANTHER" id="PTHR47331">
    <property type="entry name" value="PHD-TYPE DOMAIN-CONTAINING PROTEIN"/>
    <property type="match status" value="1"/>
</dbReference>
<evidence type="ECO:0000313" key="1">
    <source>
        <dbReference type="Proteomes" id="UP000694846"/>
    </source>
</evidence>
<dbReference type="InterPro" id="IPR043502">
    <property type="entry name" value="DNA/RNA_pol_sf"/>
</dbReference>
<reference evidence="2" key="1">
    <citation type="submission" date="2025-08" db="UniProtKB">
        <authorList>
            <consortium name="RefSeq"/>
        </authorList>
    </citation>
    <scope>IDENTIFICATION</scope>
    <source>
        <tissue evidence="2">Whole body</tissue>
    </source>
</reference>
<dbReference type="Proteomes" id="UP000694846">
    <property type="component" value="Unplaced"/>
</dbReference>
<evidence type="ECO:0000313" key="2">
    <source>
        <dbReference type="RefSeq" id="XP_025407546.1"/>
    </source>
</evidence>
<dbReference type="SUPFAM" id="SSF56672">
    <property type="entry name" value="DNA/RNA polymerases"/>
    <property type="match status" value="1"/>
</dbReference>
<organism evidence="1 2">
    <name type="scientific">Sipha flava</name>
    <name type="common">yellow sugarcane aphid</name>
    <dbReference type="NCBI Taxonomy" id="143950"/>
    <lineage>
        <taxon>Eukaryota</taxon>
        <taxon>Metazoa</taxon>
        <taxon>Ecdysozoa</taxon>
        <taxon>Arthropoda</taxon>
        <taxon>Hexapoda</taxon>
        <taxon>Insecta</taxon>
        <taxon>Pterygota</taxon>
        <taxon>Neoptera</taxon>
        <taxon>Paraneoptera</taxon>
        <taxon>Hemiptera</taxon>
        <taxon>Sternorrhyncha</taxon>
        <taxon>Aphidomorpha</taxon>
        <taxon>Aphidoidea</taxon>
        <taxon>Aphididae</taxon>
        <taxon>Sipha</taxon>
    </lineage>
</organism>
<dbReference type="GeneID" id="112681513"/>
<accession>A0A8B8FAA1</accession>
<dbReference type="GO" id="GO:0071897">
    <property type="term" value="P:DNA biosynthetic process"/>
    <property type="evidence" value="ECO:0007669"/>
    <property type="project" value="UniProtKB-ARBA"/>
</dbReference>
<gene>
    <name evidence="2" type="primary">LOC112681513</name>
</gene>
<proteinExistence type="predicted"/>
<dbReference type="RefSeq" id="XP_025407546.1">
    <property type="nucleotide sequence ID" value="XM_025551761.1"/>
</dbReference>
<protein>
    <submittedName>
        <fullName evidence="2">Uncharacterized protein LOC112681513</fullName>
    </submittedName>
</protein>
<dbReference type="PANTHER" id="PTHR47331:SF2">
    <property type="match status" value="1"/>
</dbReference>
<dbReference type="AlphaFoldDB" id="A0A8B8FAA1"/>